<dbReference type="Pfam" id="PF13901">
    <property type="entry name" value="RH_dom"/>
    <property type="match status" value="1"/>
</dbReference>
<evidence type="ECO:0000259" key="1">
    <source>
        <dbReference type="Pfam" id="PF13901"/>
    </source>
</evidence>
<evidence type="ECO:0000313" key="2">
    <source>
        <dbReference type="EMBL" id="KAL3318656.1"/>
    </source>
</evidence>
<dbReference type="EMBL" id="JBJKFK010000218">
    <property type="protein sequence ID" value="KAL3318656.1"/>
    <property type="molecule type" value="Genomic_DNA"/>
</dbReference>
<sequence length="156" mass="17637">MECPDCCRQLIKDSAGRVQLSKKDSIKPKVKSLLSGKDSPSSLANLDCLEQMLQLNNDDECIREELDYEPSGADAKSLGNSTKLEGNEARICHFTSKYYCNFCHWNDRWYIPGSVFVLNDTSKYPVSLLLSLHSSRKFPSHEHTGAQSSTHIFELF</sequence>
<keyword evidence="3" id="KW-1185">Reference proteome</keyword>
<accession>A0ABD2QIU6</accession>
<reference evidence="2 3" key="1">
    <citation type="submission" date="2024-11" db="EMBL/GenBank/DDBJ databases">
        <title>Adaptive evolution of stress response genes in parasites aligns with host niche diversity.</title>
        <authorList>
            <person name="Hahn C."/>
            <person name="Resl P."/>
        </authorList>
    </citation>
    <scope>NUCLEOTIDE SEQUENCE [LARGE SCALE GENOMIC DNA]</scope>
    <source>
        <strain evidence="2">EGGRZ-B1_66</strain>
        <tissue evidence="2">Body</tissue>
    </source>
</reference>
<evidence type="ECO:0000313" key="3">
    <source>
        <dbReference type="Proteomes" id="UP001626550"/>
    </source>
</evidence>
<gene>
    <name evidence="2" type="ORF">Ciccas_002685</name>
</gene>
<protein>
    <recommendedName>
        <fullName evidence="1">Rubicon Homology domain-containing protein</fullName>
    </recommendedName>
</protein>
<organism evidence="2 3">
    <name type="scientific">Cichlidogyrus casuarinus</name>
    <dbReference type="NCBI Taxonomy" id="1844966"/>
    <lineage>
        <taxon>Eukaryota</taxon>
        <taxon>Metazoa</taxon>
        <taxon>Spiralia</taxon>
        <taxon>Lophotrochozoa</taxon>
        <taxon>Platyhelminthes</taxon>
        <taxon>Monogenea</taxon>
        <taxon>Monopisthocotylea</taxon>
        <taxon>Dactylogyridea</taxon>
        <taxon>Ancyrocephalidae</taxon>
        <taxon>Cichlidogyrus</taxon>
    </lineage>
</organism>
<feature type="domain" description="Rubicon Homology" evidence="1">
    <location>
        <begin position="90"/>
        <end position="127"/>
    </location>
</feature>
<comment type="caution">
    <text evidence="2">The sequence shown here is derived from an EMBL/GenBank/DDBJ whole genome shotgun (WGS) entry which is preliminary data.</text>
</comment>
<proteinExistence type="predicted"/>
<name>A0ABD2QIU6_9PLAT</name>
<dbReference type="AlphaFoldDB" id="A0ABD2QIU6"/>
<dbReference type="Proteomes" id="UP001626550">
    <property type="component" value="Unassembled WGS sequence"/>
</dbReference>
<dbReference type="InterPro" id="IPR025258">
    <property type="entry name" value="RH_dom"/>
</dbReference>